<reference evidence="3" key="1">
    <citation type="submission" date="2020-08" db="EMBL/GenBank/DDBJ databases">
        <title>Multicomponent nature underlies the extraordinary mechanical properties of spider dragline silk.</title>
        <authorList>
            <person name="Kono N."/>
            <person name="Nakamura H."/>
            <person name="Mori M."/>
            <person name="Yoshida Y."/>
            <person name="Ohtoshi R."/>
            <person name="Malay A.D."/>
            <person name="Moran D.A.P."/>
            <person name="Tomita M."/>
            <person name="Numata K."/>
            <person name="Arakawa K."/>
        </authorList>
    </citation>
    <scope>NUCLEOTIDE SEQUENCE</scope>
</reference>
<evidence type="ECO:0000313" key="4">
    <source>
        <dbReference type="Proteomes" id="UP000886998"/>
    </source>
</evidence>
<dbReference type="OrthoDB" id="6432671at2759"/>
<evidence type="ECO:0008006" key="5">
    <source>
        <dbReference type="Google" id="ProtNLM"/>
    </source>
</evidence>
<feature type="transmembrane region" description="Helical" evidence="1">
    <location>
        <begin position="12"/>
        <end position="35"/>
    </location>
</feature>
<keyword evidence="1" id="KW-0812">Transmembrane</keyword>
<dbReference type="Proteomes" id="UP000886998">
    <property type="component" value="Unassembled WGS sequence"/>
</dbReference>
<feature type="transmembrane region" description="Helical" evidence="1">
    <location>
        <begin position="115"/>
        <end position="142"/>
    </location>
</feature>
<evidence type="ECO:0000313" key="3">
    <source>
        <dbReference type="EMBL" id="GFY72315.1"/>
    </source>
</evidence>
<feature type="transmembrane region" description="Helical" evidence="1">
    <location>
        <begin position="184"/>
        <end position="202"/>
    </location>
</feature>
<dbReference type="EMBL" id="BMAV01009170">
    <property type="protein sequence ID" value="GFY53255.1"/>
    <property type="molecule type" value="Genomic_DNA"/>
</dbReference>
<organism evidence="3 4">
    <name type="scientific">Trichonephila inaurata madagascariensis</name>
    <dbReference type="NCBI Taxonomy" id="2747483"/>
    <lineage>
        <taxon>Eukaryota</taxon>
        <taxon>Metazoa</taxon>
        <taxon>Ecdysozoa</taxon>
        <taxon>Arthropoda</taxon>
        <taxon>Chelicerata</taxon>
        <taxon>Arachnida</taxon>
        <taxon>Araneae</taxon>
        <taxon>Araneomorphae</taxon>
        <taxon>Entelegynae</taxon>
        <taxon>Araneoidea</taxon>
        <taxon>Nephilidae</taxon>
        <taxon>Trichonephila</taxon>
        <taxon>Trichonephila inaurata</taxon>
    </lineage>
</organism>
<evidence type="ECO:0000313" key="2">
    <source>
        <dbReference type="EMBL" id="GFY53255.1"/>
    </source>
</evidence>
<dbReference type="AlphaFoldDB" id="A0A8X6YK27"/>
<gene>
    <name evidence="3" type="primary">AVEN_238761_1</name>
    <name evidence="2" type="ORF">TNIN_358901</name>
    <name evidence="3" type="ORF">TNIN_378681</name>
</gene>
<keyword evidence="1" id="KW-0472">Membrane</keyword>
<feature type="transmembrane region" description="Helical" evidence="1">
    <location>
        <begin position="77"/>
        <end position="95"/>
    </location>
</feature>
<evidence type="ECO:0000256" key="1">
    <source>
        <dbReference type="SAM" id="Phobius"/>
    </source>
</evidence>
<keyword evidence="1" id="KW-1133">Transmembrane helix</keyword>
<protein>
    <recommendedName>
        <fullName evidence="5">Gustatory receptor</fullName>
    </recommendedName>
</protein>
<keyword evidence="4" id="KW-1185">Reference proteome</keyword>
<sequence>MAGSFNTIYSLIYPVLSGILYNLPMGDFSVLYVTICNQIRSEILSFEKLLSSSQDYERLLQTYSNIKSTVEIVDDHTSFLIFGNIVHNSLAMYIFMHTLLNEEAANYYKFYEIIFFFLITFSTFIAVTVSASMVTEASLMVASKSRSLPIRTLDSQFVLQRLLLCLEKEIYFTVWKIVPIRRNFIVGTMGAVLTYVVLFHSLDI</sequence>
<accession>A0A8X6YK27</accession>
<comment type="caution">
    <text evidence="3">The sequence shown here is derived from an EMBL/GenBank/DDBJ whole genome shotgun (WGS) entry which is preliminary data.</text>
</comment>
<proteinExistence type="predicted"/>
<dbReference type="EMBL" id="BMAV01019350">
    <property type="protein sequence ID" value="GFY72315.1"/>
    <property type="molecule type" value="Genomic_DNA"/>
</dbReference>
<name>A0A8X6YK27_9ARAC</name>